<evidence type="ECO:0000313" key="1">
    <source>
        <dbReference type="Proteomes" id="UP000887561"/>
    </source>
</evidence>
<keyword evidence="1" id="KW-1185">Reference proteome</keyword>
<dbReference type="PANTHER" id="PTHR19316:SF18">
    <property type="entry name" value="HSP70-BINDING PROTEIN 1"/>
    <property type="match status" value="1"/>
</dbReference>
<accession>A0A915MN70</accession>
<name>A0A915MN70_MELJA</name>
<dbReference type="GO" id="GO:0000774">
    <property type="term" value="F:adenyl-nucleotide exchange factor activity"/>
    <property type="evidence" value="ECO:0007669"/>
    <property type="project" value="TreeGrafter"/>
</dbReference>
<dbReference type="PANTHER" id="PTHR19316">
    <property type="entry name" value="PROTEIN FOLDING REGULATOR"/>
    <property type="match status" value="1"/>
</dbReference>
<sequence>MASGDGQQSSSNPMFNQLLAFATEAQGDRPADPSVSQISEENRVWLENALEHISEDTDPVKKLKRWMQRLEEIEEPNENNSADINDILDEIDCDFVSAPFTHLIGVLAQYNNKVQQLFLKEPFLEECLKIIGNESKTVEYRHKSVGAISAMVKSYLPALIRYVQLDGPDKLFDCFNKALENCDINGMDKLVHRCAVAAVAIKNSFSTEVLNIDSNFRKISLAPGLMRAKIEERGEDDFKETIEFLKE</sequence>
<dbReference type="WBParaSite" id="scaffold4264_cov162.g7901">
    <property type="protein sequence ID" value="scaffold4264_cov162.g7901"/>
    <property type="gene ID" value="scaffold4264_cov162.g7901"/>
</dbReference>
<protein>
    <submittedName>
        <fullName evidence="2">TOG domain-containing protein</fullName>
    </submittedName>
</protein>
<dbReference type="InterPro" id="IPR011989">
    <property type="entry name" value="ARM-like"/>
</dbReference>
<dbReference type="Proteomes" id="UP000887561">
    <property type="component" value="Unplaced"/>
</dbReference>
<reference evidence="2" key="1">
    <citation type="submission" date="2022-11" db="UniProtKB">
        <authorList>
            <consortium name="WormBaseParasite"/>
        </authorList>
    </citation>
    <scope>IDENTIFICATION</scope>
</reference>
<dbReference type="GO" id="GO:0005783">
    <property type="term" value="C:endoplasmic reticulum"/>
    <property type="evidence" value="ECO:0007669"/>
    <property type="project" value="TreeGrafter"/>
</dbReference>
<dbReference type="Gene3D" id="1.25.10.10">
    <property type="entry name" value="Leucine-rich Repeat Variant"/>
    <property type="match status" value="1"/>
</dbReference>
<dbReference type="InterPro" id="IPR050693">
    <property type="entry name" value="Hsp70_NEF-Inhibitors"/>
</dbReference>
<proteinExistence type="predicted"/>
<evidence type="ECO:0000313" key="2">
    <source>
        <dbReference type="WBParaSite" id="scaffold4264_cov162.g7901"/>
    </source>
</evidence>
<dbReference type="AlphaFoldDB" id="A0A915MN70"/>
<organism evidence="1 2">
    <name type="scientific">Meloidogyne javanica</name>
    <name type="common">Root-knot nematode worm</name>
    <dbReference type="NCBI Taxonomy" id="6303"/>
    <lineage>
        <taxon>Eukaryota</taxon>
        <taxon>Metazoa</taxon>
        <taxon>Ecdysozoa</taxon>
        <taxon>Nematoda</taxon>
        <taxon>Chromadorea</taxon>
        <taxon>Rhabditida</taxon>
        <taxon>Tylenchina</taxon>
        <taxon>Tylenchomorpha</taxon>
        <taxon>Tylenchoidea</taxon>
        <taxon>Meloidogynidae</taxon>
        <taxon>Meloidogyninae</taxon>
        <taxon>Meloidogyne</taxon>
        <taxon>Meloidogyne incognita group</taxon>
    </lineage>
</organism>